<evidence type="ECO:0000259" key="4">
    <source>
        <dbReference type="PROSITE" id="PS51898"/>
    </source>
</evidence>
<dbReference type="PROSITE" id="PS51898">
    <property type="entry name" value="TYR_RECOMBINASE"/>
    <property type="match status" value="1"/>
</dbReference>
<dbReference type="PANTHER" id="PTHR30349">
    <property type="entry name" value="PHAGE INTEGRASE-RELATED"/>
    <property type="match status" value="1"/>
</dbReference>
<dbReference type="PANTHER" id="PTHR30349:SF90">
    <property type="entry name" value="TYROSINE RECOMBINASE XERD"/>
    <property type="match status" value="1"/>
</dbReference>
<dbReference type="GO" id="GO:0006310">
    <property type="term" value="P:DNA recombination"/>
    <property type="evidence" value="ECO:0007669"/>
    <property type="project" value="UniProtKB-KW"/>
</dbReference>
<proteinExistence type="predicted"/>
<accession>A0A8J3IZ14</accession>
<dbReference type="InterPro" id="IPR002104">
    <property type="entry name" value="Integrase_catalytic"/>
</dbReference>
<dbReference type="InterPro" id="IPR011010">
    <property type="entry name" value="DNA_brk_join_enz"/>
</dbReference>
<protein>
    <submittedName>
        <fullName evidence="6">Integrase</fullName>
    </submittedName>
</protein>
<dbReference type="Pfam" id="PF00589">
    <property type="entry name" value="Phage_integrase"/>
    <property type="match status" value="1"/>
</dbReference>
<dbReference type="Gene3D" id="1.10.443.10">
    <property type="entry name" value="Intergrase catalytic core"/>
    <property type="match status" value="1"/>
</dbReference>
<dbReference type="Proteomes" id="UP000612808">
    <property type="component" value="Unassembled WGS sequence"/>
</dbReference>
<evidence type="ECO:0000256" key="1">
    <source>
        <dbReference type="ARBA" id="ARBA00023125"/>
    </source>
</evidence>
<dbReference type="RefSeq" id="WP_203658819.1">
    <property type="nucleotide sequence ID" value="NZ_BAAAZM010000024.1"/>
</dbReference>
<evidence type="ECO:0000259" key="5">
    <source>
        <dbReference type="PROSITE" id="PS51900"/>
    </source>
</evidence>
<evidence type="ECO:0000313" key="7">
    <source>
        <dbReference type="Proteomes" id="UP000612808"/>
    </source>
</evidence>
<dbReference type="InterPro" id="IPR050090">
    <property type="entry name" value="Tyrosine_recombinase_XerCD"/>
</dbReference>
<reference evidence="6" key="1">
    <citation type="submission" date="2021-01" db="EMBL/GenBank/DDBJ databases">
        <title>Whole genome shotgun sequence of Actinocatenispora rupis NBRC 107355.</title>
        <authorList>
            <person name="Komaki H."/>
            <person name="Tamura T."/>
        </authorList>
    </citation>
    <scope>NUCLEOTIDE SEQUENCE</scope>
    <source>
        <strain evidence="6">NBRC 107355</strain>
    </source>
</reference>
<feature type="domain" description="Tyr recombinase" evidence="4">
    <location>
        <begin position="108"/>
        <end position="305"/>
    </location>
</feature>
<dbReference type="CDD" id="cd00397">
    <property type="entry name" value="DNA_BRE_C"/>
    <property type="match status" value="1"/>
</dbReference>
<name>A0A8J3IZ14_9ACTN</name>
<comment type="caution">
    <text evidence="6">The sequence shown here is derived from an EMBL/GenBank/DDBJ whole genome shotgun (WGS) entry which is preliminary data.</text>
</comment>
<keyword evidence="2" id="KW-0233">DNA recombination</keyword>
<keyword evidence="7" id="KW-1185">Reference proteome</keyword>
<feature type="domain" description="Core-binding (CB)" evidence="5">
    <location>
        <begin position="1"/>
        <end position="87"/>
    </location>
</feature>
<gene>
    <name evidence="6" type="primary">xerC_3</name>
    <name evidence="6" type="ORF">Aru02nite_35450</name>
</gene>
<dbReference type="EMBL" id="BOMB01000020">
    <property type="protein sequence ID" value="GID12656.1"/>
    <property type="molecule type" value="Genomic_DNA"/>
</dbReference>
<evidence type="ECO:0000256" key="2">
    <source>
        <dbReference type="ARBA" id="ARBA00023172"/>
    </source>
</evidence>
<organism evidence="6 7">
    <name type="scientific">Actinocatenispora rupis</name>
    <dbReference type="NCBI Taxonomy" id="519421"/>
    <lineage>
        <taxon>Bacteria</taxon>
        <taxon>Bacillati</taxon>
        <taxon>Actinomycetota</taxon>
        <taxon>Actinomycetes</taxon>
        <taxon>Micromonosporales</taxon>
        <taxon>Micromonosporaceae</taxon>
        <taxon>Actinocatenispora</taxon>
    </lineage>
</organism>
<dbReference type="AlphaFoldDB" id="A0A8J3IZ14"/>
<sequence>MSIGSAVESFFVARAPRKDSPHTTAAYRRDLVAVSRLVAERVGRDPVVADLRAVVLREAFAVFAADRSAASVSRAWSVWHTFCEFLVAEDVLPGNPMSGVARPRRPDRVPKPLQGDRTPEELLRAVAAGVRRARDPWPERDLAVLAVLLLTGLRSAELLALRVSSVVGRPGERRLSVRGKGDRFRSVPVEESLFAVVEAYLSSRRGRFGARSVAGSQPLFVDTAGSGLTRSQLRYLVEQCYRHAGVRDRVQRGALVHALRHTFATRLAEDGASITEIARLLGHSSVVTSEWYIESTGAAQRAAAGANRTYRVLSELGSEQAG</sequence>
<evidence type="ECO:0000313" key="6">
    <source>
        <dbReference type="EMBL" id="GID12656.1"/>
    </source>
</evidence>
<evidence type="ECO:0000256" key="3">
    <source>
        <dbReference type="PROSITE-ProRule" id="PRU01248"/>
    </source>
</evidence>
<dbReference type="InterPro" id="IPR013762">
    <property type="entry name" value="Integrase-like_cat_sf"/>
</dbReference>
<dbReference type="GO" id="GO:0003677">
    <property type="term" value="F:DNA binding"/>
    <property type="evidence" value="ECO:0007669"/>
    <property type="project" value="UniProtKB-UniRule"/>
</dbReference>
<dbReference type="InterPro" id="IPR044068">
    <property type="entry name" value="CB"/>
</dbReference>
<keyword evidence="1 3" id="KW-0238">DNA-binding</keyword>
<dbReference type="PROSITE" id="PS51900">
    <property type="entry name" value="CB"/>
    <property type="match status" value="1"/>
</dbReference>
<dbReference type="Gene3D" id="1.10.150.130">
    <property type="match status" value="1"/>
</dbReference>
<dbReference type="SUPFAM" id="SSF56349">
    <property type="entry name" value="DNA breaking-rejoining enzymes"/>
    <property type="match status" value="1"/>
</dbReference>
<dbReference type="InterPro" id="IPR010998">
    <property type="entry name" value="Integrase_recombinase_N"/>
</dbReference>
<dbReference type="GO" id="GO:0015074">
    <property type="term" value="P:DNA integration"/>
    <property type="evidence" value="ECO:0007669"/>
    <property type="project" value="InterPro"/>
</dbReference>